<evidence type="ECO:0000256" key="1">
    <source>
        <dbReference type="ARBA" id="ARBA00022737"/>
    </source>
</evidence>
<name>A0A844G243_9BACT</name>
<keyword evidence="3" id="KW-1133">Transmembrane helix</keyword>
<comment type="caution">
    <text evidence="4">The sequence shown here is derived from an EMBL/GenBank/DDBJ whole genome shotgun (WGS) entry which is preliminary data.</text>
</comment>
<dbReference type="PANTHER" id="PTHR44227">
    <property type="match status" value="1"/>
</dbReference>
<dbReference type="PANTHER" id="PTHR44227:SF3">
    <property type="entry name" value="PROTEIN O-MANNOSYL-TRANSFERASE TMTC4"/>
    <property type="match status" value="1"/>
</dbReference>
<proteinExistence type="predicted"/>
<protein>
    <recommendedName>
        <fullName evidence="6">Dolichyl-phosphate-mannose-protein mannosyltransferase</fullName>
    </recommendedName>
</protein>
<evidence type="ECO:0000313" key="4">
    <source>
        <dbReference type="EMBL" id="MST96972.1"/>
    </source>
</evidence>
<feature type="transmembrane region" description="Helical" evidence="3">
    <location>
        <begin position="102"/>
        <end position="119"/>
    </location>
</feature>
<feature type="transmembrane region" description="Helical" evidence="3">
    <location>
        <begin position="21"/>
        <end position="39"/>
    </location>
</feature>
<organism evidence="4 5">
    <name type="scientific">Victivallis lenta</name>
    <dbReference type="NCBI Taxonomy" id="2606640"/>
    <lineage>
        <taxon>Bacteria</taxon>
        <taxon>Pseudomonadati</taxon>
        <taxon>Lentisphaerota</taxon>
        <taxon>Lentisphaeria</taxon>
        <taxon>Victivallales</taxon>
        <taxon>Victivallaceae</taxon>
        <taxon>Victivallis</taxon>
    </lineage>
</organism>
<accession>A0A844G243</accession>
<keyword evidence="3" id="KW-0472">Membrane</keyword>
<keyword evidence="5" id="KW-1185">Reference proteome</keyword>
<evidence type="ECO:0000256" key="2">
    <source>
        <dbReference type="ARBA" id="ARBA00022803"/>
    </source>
</evidence>
<feature type="transmembrane region" description="Helical" evidence="3">
    <location>
        <begin position="221"/>
        <end position="239"/>
    </location>
</feature>
<dbReference type="AlphaFoldDB" id="A0A844G243"/>
<feature type="transmembrane region" description="Helical" evidence="3">
    <location>
        <begin position="375"/>
        <end position="392"/>
    </location>
</feature>
<feature type="transmembrane region" description="Helical" evidence="3">
    <location>
        <begin position="179"/>
        <end position="209"/>
    </location>
</feature>
<dbReference type="Proteomes" id="UP000435649">
    <property type="component" value="Unassembled WGS sequence"/>
</dbReference>
<feature type="transmembrane region" description="Helical" evidence="3">
    <location>
        <begin position="155"/>
        <end position="173"/>
    </location>
</feature>
<feature type="transmembrane region" description="Helical" evidence="3">
    <location>
        <begin position="315"/>
        <end position="337"/>
    </location>
</feature>
<feature type="transmembrane region" description="Helical" evidence="3">
    <location>
        <begin position="286"/>
        <end position="303"/>
    </location>
</feature>
<evidence type="ECO:0000313" key="5">
    <source>
        <dbReference type="Proteomes" id="UP000435649"/>
    </source>
</evidence>
<reference evidence="4 5" key="1">
    <citation type="submission" date="2019-08" db="EMBL/GenBank/DDBJ databases">
        <title>In-depth cultivation of the pig gut microbiome towards novel bacterial diversity and tailored functional studies.</title>
        <authorList>
            <person name="Wylensek D."/>
            <person name="Hitch T.C.A."/>
            <person name="Clavel T."/>
        </authorList>
    </citation>
    <scope>NUCLEOTIDE SEQUENCE [LARGE SCALE GENOMIC DNA]</scope>
    <source>
        <strain evidence="4 5">BBE-744-WT-12</strain>
    </source>
</reference>
<keyword evidence="1" id="KW-0677">Repeat</keyword>
<feature type="transmembrane region" description="Helical" evidence="3">
    <location>
        <begin position="343"/>
        <end position="363"/>
    </location>
</feature>
<dbReference type="RefSeq" id="WP_154417764.1">
    <property type="nucleotide sequence ID" value="NZ_CALXOB010000008.1"/>
</dbReference>
<keyword evidence="3" id="KW-0812">Transmembrane</keyword>
<evidence type="ECO:0008006" key="6">
    <source>
        <dbReference type="Google" id="ProtNLM"/>
    </source>
</evidence>
<evidence type="ECO:0000256" key="3">
    <source>
        <dbReference type="SAM" id="Phobius"/>
    </source>
</evidence>
<dbReference type="EMBL" id="VUNS01000006">
    <property type="protein sequence ID" value="MST96972.1"/>
    <property type="molecule type" value="Genomic_DNA"/>
</dbReference>
<sequence>MSQPTPSDSGTPAAGAWKINSICLGLLALLLLLVFWPGLNYPFLRDWDDGNFVMFNSNLAFTLENFRLYALEPFQDLYTPLPMYSFMLDRALFGLEPLGFRLHNLLLHFTAAAFLFLMIRQLGARAWLALGAALLWAANPQKVESVIWITERKDVLCGAFAFASLWFFLRSVSRRRVPWIAGILAVLAIFAKPAAISLPGVMIVGLICLRGKRLSVREYWRILRLPVLLSLGAVVWSSLVTAKTNPGVMETNLLIPLHNMFWYPLTALIPYETNPIYPEVRGWSELALPAAGGIALLGIYVLAARKLGMPWRRIVCLLLIIGGFSVPVLGMLQYTTFHYCDRYNYLVSGAAWLAVAVPAELLMRRLPGAVRYVKGILALAFMAFWVLTWSYIPRWEYCDFLFAYPIEHDPVPNVKALESGIYAALRTDNLALLSRIAEHMRTNHGEYGIAEQQAADLICFLLGHVALLKQDLPTAFAAYAPLISRVEQTGAAGFLWPRLTLAMLFRDLALISMHEGNPQRAVRFLDMELKVRRKDRLQYDLASAMRAKLLGDRAGEARAWKRIVELAPGIPEYQERYERLKQEAAAAGQPTE</sequence>
<keyword evidence="2" id="KW-0802">TPR repeat</keyword>
<gene>
    <name evidence="4" type="ORF">FYJ85_07910</name>
</gene>
<dbReference type="InterPro" id="IPR052346">
    <property type="entry name" value="O-mannosyl-transferase_TMTC"/>
</dbReference>